<dbReference type="EMBL" id="LAZR01002699">
    <property type="protein sequence ID" value="KKN26721.1"/>
    <property type="molecule type" value="Genomic_DNA"/>
</dbReference>
<evidence type="ECO:0000313" key="4">
    <source>
        <dbReference type="EMBL" id="KKN26721.1"/>
    </source>
</evidence>
<reference evidence="4" key="1">
    <citation type="journal article" date="2015" name="Nature">
        <title>Complex archaea that bridge the gap between prokaryotes and eukaryotes.</title>
        <authorList>
            <person name="Spang A."/>
            <person name="Saw J.H."/>
            <person name="Jorgensen S.L."/>
            <person name="Zaremba-Niedzwiedzka K."/>
            <person name="Martijn J."/>
            <person name="Lind A.E."/>
            <person name="van Eijk R."/>
            <person name="Schleper C."/>
            <person name="Guy L."/>
            <person name="Ettema T.J."/>
        </authorList>
    </citation>
    <scope>NUCLEOTIDE SEQUENCE</scope>
</reference>
<comment type="catalytic activity">
    <reaction evidence="3">
        <text>an N-acyl-L-alpha-aminoacyl-tRNA + H2O = an N-acyl-L-amino acid + a tRNA + H(+)</text>
        <dbReference type="Rhea" id="RHEA:54448"/>
        <dbReference type="Rhea" id="RHEA-COMP:10123"/>
        <dbReference type="Rhea" id="RHEA-COMP:13883"/>
        <dbReference type="ChEBI" id="CHEBI:15377"/>
        <dbReference type="ChEBI" id="CHEBI:15378"/>
        <dbReference type="ChEBI" id="CHEBI:59874"/>
        <dbReference type="ChEBI" id="CHEBI:78442"/>
        <dbReference type="ChEBI" id="CHEBI:138191"/>
        <dbReference type="EC" id="3.1.1.29"/>
    </reaction>
</comment>
<protein>
    <recommendedName>
        <fullName evidence="1">peptidyl-tRNA hydrolase</fullName>
        <ecNumber evidence="1">3.1.1.29</ecNumber>
    </recommendedName>
</protein>
<dbReference type="Pfam" id="PF01981">
    <property type="entry name" value="PTH2"/>
    <property type="match status" value="1"/>
</dbReference>
<proteinExistence type="predicted"/>
<evidence type="ECO:0000256" key="3">
    <source>
        <dbReference type="ARBA" id="ARBA00048707"/>
    </source>
</evidence>
<dbReference type="InterPro" id="IPR002833">
    <property type="entry name" value="PTH2"/>
</dbReference>
<evidence type="ECO:0000256" key="2">
    <source>
        <dbReference type="ARBA" id="ARBA00022801"/>
    </source>
</evidence>
<dbReference type="SUPFAM" id="SSF102462">
    <property type="entry name" value="Peptidyl-tRNA hydrolase II"/>
    <property type="match status" value="1"/>
</dbReference>
<accession>A0A0F9RP30</accession>
<name>A0A0F9RP30_9ZZZZ</name>
<gene>
    <name evidence="4" type="ORF">LCGC14_0872030</name>
</gene>
<sequence length="113" mass="13358">MSNNKLKKKKHMKMYILTRKSISLGHQANCIGHVVLACYLKFQDHPDIKDWMEYSYRKVTCQVSDEEFEEAKTLCEDWVAMEENDLDGAEVAIAFRPREKFPKKFEEYQLFGS</sequence>
<dbReference type="Gene3D" id="3.40.1490.10">
    <property type="entry name" value="Bit1"/>
    <property type="match status" value="1"/>
</dbReference>
<evidence type="ECO:0000256" key="1">
    <source>
        <dbReference type="ARBA" id="ARBA00013260"/>
    </source>
</evidence>
<dbReference type="AlphaFoldDB" id="A0A0F9RP30"/>
<dbReference type="GO" id="GO:0004045">
    <property type="term" value="F:peptidyl-tRNA hydrolase activity"/>
    <property type="evidence" value="ECO:0007669"/>
    <property type="project" value="UniProtKB-EC"/>
</dbReference>
<dbReference type="InterPro" id="IPR023476">
    <property type="entry name" value="Pep_tRNA_hydro_II_dom_sf"/>
</dbReference>
<comment type="caution">
    <text evidence="4">The sequence shown here is derived from an EMBL/GenBank/DDBJ whole genome shotgun (WGS) entry which is preliminary data.</text>
</comment>
<organism evidence="4">
    <name type="scientific">marine sediment metagenome</name>
    <dbReference type="NCBI Taxonomy" id="412755"/>
    <lineage>
        <taxon>unclassified sequences</taxon>
        <taxon>metagenomes</taxon>
        <taxon>ecological metagenomes</taxon>
    </lineage>
</organism>
<dbReference type="EC" id="3.1.1.29" evidence="1"/>
<keyword evidence="2" id="KW-0378">Hydrolase</keyword>